<evidence type="ECO:0000313" key="2">
    <source>
        <dbReference type="EMBL" id="KAF1812262.1"/>
    </source>
</evidence>
<feature type="region of interest" description="Disordered" evidence="1">
    <location>
        <begin position="1"/>
        <end position="35"/>
    </location>
</feature>
<dbReference type="GO" id="GO:0016814">
    <property type="term" value="F:hydrolase activity, acting on carbon-nitrogen (but not peptide) bonds, in cyclic amidines"/>
    <property type="evidence" value="ECO:0007669"/>
    <property type="project" value="TreeGrafter"/>
</dbReference>
<reference evidence="2 4" key="1">
    <citation type="submission" date="2020-01" db="EMBL/GenBank/DDBJ databases">
        <authorList>
            <consortium name="DOE Joint Genome Institute"/>
            <person name="Haridas S."/>
            <person name="Albert R."/>
            <person name="Binder M."/>
            <person name="Bloem J."/>
            <person name="Labutti K."/>
            <person name="Salamov A."/>
            <person name="Andreopoulos B."/>
            <person name="Baker S.E."/>
            <person name="Barry K."/>
            <person name="Bills G."/>
            <person name="Bluhm B.H."/>
            <person name="Cannon C."/>
            <person name="Castanera R."/>
            <person name="Culley D.E."/>
            <person name="Daum C."/>
            <person name="Ezra D."/>
            <person name="Gonzalez J.B."/>
            <person name="Henrissat B."/>
            <person name="Kuo A."/>
            <person name="Liang C."/>
            <person name="Lipzen A."/>
            <person name="Lutzoni F."/>
            <person name="Magnuson J."/>
            <person name="Mondo S."/>
            <person name="Nolan M."/>
            <person name="Ohm R."/>
            <person name="Pangilinan J."/>
            <person name="Park H.-J."/>
            <person name="Ramirez L."/>
            <person name="Alfaro M."/>
            <person name="Sun H."/>
            <person name="Tritt A."/>
            <person name="Yoshinaga Y."/>
            <person name="Zwiers L.-H."/>
            <person name="Turgeon B.G."/>
            <person name="Goodwin S.B."/>
            <person name="Spatafora J.W."/>
            <person name="Crous P.W."/>
            <person name="Grigoriev I.V."/>
        </authorList>
    </citation>
    <scope>NUCLEOTIDE SEQUENCE</scope>
    <source>
        <strain evidence="2 4">CBS 781.70</strain>
    </source>
</reference>
<evidence type="ECO:0000313" key="4">
    <source>
        <dbReference type="RefSeq" id="XP_033533893.1"/>
    </source>
</evidence>
<dbReference type="PANTHER" id="PTHR32027:SF0">
    <property type="entry name" value="CYTOSINE DEAMINASE"/>
    <property type="match status" value="1"/>
</dbReference>
<evidence type="ECO:0000313" key="3">
    <source>
        <dbReference type="Proteomes" id="UP000504638"/>
    </source>
</evidence>
<dbReference type="AlphaFoldDB" id="A0A6G1G2P9"/>
<sequence length="505" mass="54877">MAKIQFGTNNPSTLTSTSPPPAYSPSLSLANSSKRRSDTAIQPNILFNSISALDSSNNTTATAVQSISATHIHRIIGVRLPRRSPQKLYDILLTKGKIAEVSPHNPRMPSLSHLPGILLGNGRLIAPSLCHAHIHLDKCFLLSDPAYSDLSIQHGTFDEAMSLTQQAKARFTHDDLLRRGRRLVLESLRAGVTAMRAFVEVDATVEMLCLDAGIELQEQFRGLCEIQLCAFAQVPLFSGTDGGDAARKLMREAAKRGEVAVVGSAPYVEAEEVKARMNVRWLAGLAKGEGKALDFHLDYFGIERQPMVHDVVSILKSVAWVEQRSDTQPVCLGHCTRLARWTPAEWRRLKEQIEEAKLDVSFVGLPTSDLFMMKDKSTLNPVELVRDHQLNAAIAVNNVGNAFTPQGSCDPITVASLGVGLYSAGTKFDASLLYNCVSSRAKSAIGLDSIPSPGLHEGQPADFVLFGSGESDWTSPRAVTDVVYNPGAVSNRQIISAGRLLNFSR</sequence>
<reference evidence="4" key="3">
    <citation type="submission" date="2025-04" db="UniProtKB">
        <authorList>
            <consortium name="RefSeq"/>
        </authorList>
    </citation>
    <scope>IDENTIFICATION</scope>
    <source>
        <strain evidence="4">CBS 781.70</strain>
    </source>
</reference>
<dbReference type="GeneID" id="54416972"/>
<evidence type="ECO:0000256" key="1">
    <source>
        <dbReference type="SAM" id="MobiDB-lite"/>
    </source>
</evidence>
<name>A0A6G1G2P9_9PEZI</name>
<dbReference type="Gene3D" id="3.20.20.140">
    <property type="entry name" value="Metal-dependent hydrolases"/>
    <property type="match status" value="1"/>
</dbReference>
<dbReference type="PANTHER" id="PTHR32027">
    <property type="entry name" value="CYTOSINE DEAMINASE"/>
    <property type="match status" value="1"/>
</dbReference>
<dbReference type="Proteomes" id="UP000504638">
    <property type="component" value="Unplaced"/>
</dbReference>
<proteinExistence type="predicted"/>
<dbReference type="SUPFAM" id="SSF51556">
    <property type="entry name" value="Metallo-dependent hydrolases"/>
    <property type="match status" value="1"/>
</dbReference>
<accession>A0A6G1G2P9</accession>
<dbReference type="InterPro" id="IPR032466">
    <property type="entry name" value="Metal_Hydrolase"/>
</dbReference>
<dbReference type="RefSeq" id="XP_033533893.1">
    <property type="nucleotide sequence ID" value="XM_033676402.1"/>
</dbReference>
<dbReference type="OrthoDB" id="10266980at2759"/>
<feature type="compositionally biased region" description="Low complexity" evidence="1">
    <location>
        <begin position="8"/>
        <end position="17"/>
    </location>
</feature>
<keyword evidence="2 4" id="KW-0378">Hydrolase</keyword>
<dbReference type="InterPro" id="IPR052349">
    <property type="entry name" value="Metallo-hydrolase_Enzymes"/>
</dbReference>
<dbReference type="EMBL" id="ML975158">
    <property type="protein sequence ID" value="KAF1812262.1"/>
    <property type="molecule type" value="Genomic_DNA"/>
</dbReference>
<protein>
    <submittedName>
        <fullName evidence="2 4">Metallo-dependent hydrolase</fullName>
    </submittedName>
</protein>
<keyword evidence="3" id="KW-1185">Reference proteome</keyword>
<organism evidence="2">
    <name type="scientific">Eremomyces bilateralis CBS 781.70</name>
    <dbReference type="NCBI Taxonomy" id="1392243"/>
    <lineage>
        <taxon>Eukaryota</taxon>
        <taxon>Fungi</taxon>
        <taxon>Dikarya</taxon>
        <taxon>Ascomycota</taxon>
        <taxon>Pezizomycotina</taxon>
        <taxon>Dothideomycetes</taxon>
        <taxon>Dothideomycetes incertae sedis</taxon>
        <taxon>Eremomycetales</taxon>
        <taxon>Eremomycetaceae</taxon>
        <taxon>Eremomyces</taxon>
    </lineage>
</organism>
<gene>
    <name evidence="2 4" type="ORF">P152DRAFT_397244</name>
</gene>
<reference evidence="4" key="2">
    <citation type="submission" date="2020-04" db="EMBL/GenBank/DDBJ databases">
        <authorList>
            <consortium name="NCBI Genome Project"/>
        </authorList>
    </citation>
    <scope>NUCLEOTIDE SEQUENCE</scope>
    <source>
        <strain evidence="4">CBS 781.70</strain>
    </source>
</reference>